<evidence type="ECO:0000259" key="2">
    <source>
        <dbReference type="Pfam" id="PF03114"/>
    </source>
</evidence>
<dbReference type="Proteomes" id="UP000823388">
    <property type="component" value="Chromosome 7K"/>
</dbReference>
<reference evidence="3" key="1">
    <citation type="submission" date="2020-05" db="EMBL/GenBank/DDBJ databases">
        <title>WGS assembly of Panicum virgatum.</title>
        <authorList>
            <person name="Lovell J.T."/>
            <person name="Jenkins J."/>
            <person name="Shu S."/>
            <person name="Juenger T.E."/>
            <person name="Schmutz J."/>
        </authorList>
    </citation>
    <scope>NUCLEOTIDE SEQUENCE</scope>
    <source>
        <strain evidence="3">AP13</strain>
    </source>
</reference>
<dbReference type="InterPro" id="IPR027267">
    <property type="entry name" value="AH/BAR_dom_sf"/>
</dbReference>
<feature type="compositionally biased region" description="Basic and acidic residues" evidence="1">
    <location>
        <begin position="608"/>
        <end position="627"/>
    </location>
</feature>
<dbReference type="InterPro" id="IPR037488">
    <property type="entry name" value="At2g33490-like"/>
</dbReference>
<dbReference type="PANTHER" id="PTHR34119:SF1">
    <property type="entry name" value="OS04G0394700 PROTEIN"/>
    <property type="match status" value="1"/>
</dbReference>
<organism evidence="3 4">
    <name type="scientific">Panicum virgatum</name>
    <name type="common">Blackwell switchgrass</name>
    <dbReference type="NCBI Taxonomy" id="38727"/>
    <lineage>
        <taxon>Eukaryota</taxon>
        <taxon>Viridiplantae</taxon>
        <taxon>Streptophyta</taxon>
        <taxon>Embryophyta</taxon>
        <taxon>Tracheophyta</taxon>
        <taxon>Spermatophyta</taxon>
        <taxon>Magnoliopsida</taxon>
        <taxon>Liliopsida</taxon>
        <taxon>Poales</taxon>
        <taxon>Poaceae</taxon>
        <taxon>PACMAD clade</taxon>
        <taxon>Panicoideae</taxon>
        <taxon>Panicodae</taxon>
        <taxon>Paniceae</taxon>
        <taxon>Panicinae</taxon>
        <taxon>Panicum</taxon>
        <taxon>Panicum sect. Hiantes</taxon>
    </lineage>
</organism>
<feature type="domain" description="BAR" evidence="2">
    <location>
        <begin position="39"/>
        <end position="227"/>
    </location>
</feature>
<gene>
    <name evidence="3" type="ORF">PVAP13_7KG119385</name>
</gene>
<feature type="region of interest" description="Disordered" evidence="1">
    <location>
        <begin position="587"/>
        <end position="627"/>
    </location>
</feature>
<feature type="compositionally biased region" description="Basic residues" evidence="1">
    <location>
        <begin position="1"/>
        <end position="18"/>
    </location>
</feature>
<dbReference type="AlphaFoldDB" id="A0A8T0QGR9"/>
<dbReference type="GO" id="GO:0005737">
    <property type="term" value="C:cytoplasm"/>
    <property type="evidence" value="ECO:0007669"/>
    <property type="project" value="InterPro"/>
</dbReference>
<feature type="compositionally biased region" description="Polar residues" evidence="1">
    <location>
        <begin position="279"/>
        <end position="296"/>
    </location>
</feature>
<accession>A0A8T0QGR9</accession>
<feature type="region of interest" description="Disordered" evidence="1">
    <location>
        <begin position="440"/>
        <end position="495"/>
    </location>
</feature>
<feature type="region of interest" description="Disordered" evidence="1">
    <location>
        <begin position="1"/>
        <end position="26"/>
    </location>
</feature>
<dbReference type="SUPFAM" id="SSF103657">
    <property type="entry name" value="BAR/IMD domain-like"/>
    <property type="match status" value="1"/>
</dbReference>
<dbReference type="Pfam" id="PF03114">
    <property type="entry name" value="BAR"/>
    <property type="match status" value="1"/>
</dbReference>
<name>A0A8T0QGR9_PANVG</name>
<feature type="compositionally biased region" description="Polar residues" evidence="1">
    <location>
        <begin position="466"/>
        <end position="487"/>
    </location>
</feature>
<dbReference type="EMBL" id="CM029049">
    <property type="protein sequence ID" value="KAG2571752.1"/>
    <property type="molecule type" value="Genomic_DNA"/>
</dbReference>
<evidence type="ECO:0000313" key="4">
    <source>
        <dbReference type="Proteomes" id="UP000823388"/>
    </source>
</evidence>
<dbReference type="OrthoDB" id="1925034at2759"/>
<protein>
    <recommendedName>
        <fullName evidence="2">BAR domain-containing protein</fullName>
    </recommendedName>
</protein>
<dbReference type="InterPro" id="IPR004148">
    <property type="entry name" value="BAR_dom"/>
</dbReference>
<sequence>MKSPLRRFRGFGHHHRERKDHAPPPAKLDELVHAAQEMDEMRNCYDSLLSAAAATTNSVYEFAEAMEEMGTCLLEKAALNYDDDESGRVLMMLGKAQFELQKFVDSYRTNIINTITNPSESLLKELQVVEEMKDQCDQKRVEYESMRAAYKDKGRSRYSKSESFSTEQLQASFLEYQEEAALFIFRLRSLKQGQFLSILTQAARHHAAQISFFRRGLKHLEALEPYVKAVAEKQHIDYHFNGLDDDSDFDDYSSYQDNHSDGSELSFDYGINGRDKDLPSSTSPMDLDQPQPTSSPRPMKEPDQENAEEIKATFIAPHVKPDIVTQSAPIIAENVPDPSMRFRKMNLSKRIVHSYKLPTPADEMNPASVVTNTSPHSNLPASKSYVTGNLWHSSPLVKDFKPSSIYSRPVKMPPNNEGISAPLVYSYSTSDFKKMKRETRETFSGPIPSKTGSSNPLFSATDRRQSMNYPSHVLSTNSHGPGWQSSLPPKVTPRVTSLPVTTPKISELHELPRPPANVASIRPGLVGYSGPLVSRRQMPNAPTRVSPPSHKASPLPRPPAAMTRSYSIPSNSQRTPIITVNKLLESRHSRESSEVSSSPLTPISLADVSRRPTAEITVDNERTKESL</sequence>
<comment type="caution">
    <text evidence="3">The sequence shown here is derived from an EMBL/GenBank/DDBJ whole genome shotgun (WGS) entry which is preliminary data.</text>
</comment>
<feature type="region of interest" description="Disordered" evidence="1">
    <location>
        <begin position="536"/>
        <end position="572"/>
    </location>
</feature>
<proteinExistence type="predicted"/>
<dbReference type="PANTHER" id="PTHR34119">
    <property type="entry name" value="HYDROXYPROLINE-RICH GLYCOPROTEIN-LIKE"/>
    <property type="match status" value="1"/>
</dbReference>
<keyword evidence="4" id="KW-1185">Reference proteome</keyword>
<evidence type="ECO:0000313" key="3">
    <source>
        <dbReference type="EMBL" id="KAG2571752.1"/>
    </source>
</evidence>
<evidence type="ECO:0000256" key="1">
    <source>
        <dbReference type="SAM" id="MobiDB-lite"/>
    </source>
</evidence>
<feature type="region of interest" description="Disordered" evidence="1">
    <location>
        <begin position="251"/>
        <end position="306"/>
    </location>
</feature>
<dbReference type="Gene3D" id="1.20.1270.60">
    <property type="entry name" value="Arfaptin homology (AH) domain/BAR domain"/>
    <property type="match status" value="1"/>
</dbReference>
<dbReference type="CDD" id="cd07307">
    <property type="entry name" value="BAR"/>
    <property type="match status" value="1"/>
</dbReference>